<dbReference type="Gene3D" id="1.20.1740.10">
    <property type="entry name" value="Amino acid/polyamine transporter I"/>
    <property type="match status" value="1"/>
</dbReference>
<keyword evidence="7 8" id="KW-0472">Membrane</keyword>
<dbReference type="RefSeq" id="WP_160042153.1">
    <property type="nucleotide sequence ID" value="NZ_BORQ01000001.1"/>
</dbReference>
<keyword evidence="6 8" id="KW-1133">Transmembrane helix</keyword>
<reference evidence="9" key="1">
    <citation type="submission" date="2021-03" db="EMBL/GenBank/DDBJ databases">
        <title>Antimicrobial resistance genes in bacteria isolated from Japanese honey, and their potential for conferring macrolide and lincosamide resistance in the American foulbrood pathogen Paenibacillus larvae.</title>
        <authorList>
            <person name="Okamoto M."/>
            <person name="Kumagai M."/>
            <person name="Kanamori H."/>
            <person name="Takamatsu D."/>
        </authorList>
    </citation>
    <scope>NUCLEOTIDE SEQUENCE</scope>
    <source>
        <strain evidence="9">J2TS6</strain>
    </source>
</reference>
<comment type="similarity">
    <text evidence="2">Belongs to the amino acid-polyamine-organocation (APC) superfamily. Spore germination protein (SGP) (TC 2.A.3.9) family.</text>
</comment>
<evidence type="ECO:0000256" key="3">
    <source>
        <dbReference type="ARBA" id="ARBA00022448"/>
    </source>
</evidence>
<dbReference type="PANTHER" id="PTHR34975:SF2">
    <property type="entry name" value="SPORE GERMINATION PROTEIN A2"/>
    <property type="match status" value="1"/>
</dbReference>
<dbReference type="GO" id="GO:0009847">
    <property type="term" value="P:spore germination"/>
    <property type="evidence" value="ECO:0007669"/>
    <property type="project" value="InterPro"/>
</dbReference>
<keyword evidence="3" id="KW-0813">Transport</keyword>
<protein>
    <submittedName>
        <fullName evidence="9">Germination protein</fullName>
    </submittedName>
</protein>
<dbReference type="InterPro" id="IPR004761">
    <property type="entry name" value="Spore_GerAB"/>
</dbReference>
<proteinExistence type="inferred from homology"/>
<evidence type="ECO:0000256" key="1">
    <source>
        <dbReference type="ARBA" id="ARBA00004141"/>
    </source>
</evidence>
<dbReference type="EMBL" id="BORQ01000001">
    <property type="protein sequence ID" value="GIO29154.1"/>
    <property type="molecule type" value="Genomic_DNA"/>
</dbReference>
<evidence type="ECO:0000256" key="5">
    <source>
        <dbReference type="ARBA" id="ARBA00022692"/>
    </source>
</evidence>
<evidence type="ECO:0000313" key="9">
    <source>
        <dbReference type="EMBL" id="GIO29154.1"/>
    </source>
</evidence>
<accession>A0A920C9F4</accession>
<evidence type="ECO:0000256" key="6">
    <source>
        <dbReference type="ARBA" id="ARBA00022989"/>
    </source>
</evidence>
<feature type="transmembrane region" description="Helical" evidence="8">
    <location>
        <begin position="145"/>
        <end position="165"/>
    </location>
</feature>
<feature type="transmembrane region" description="Helical" evidence="8">
    <location>
        <begin position="305"/>
        <end position="324"/>
    </location>
</feature>
<organism evidence="9 10">
    <name type="scientific">Paenibacillus albilobatus</name>
    <dbReference type="NCBI Taxonomy" id="2716884"/>
    <lineage>
        <taxon>Bacteria</taxon>
        <taxon>Bacillati</taxon>
        <taxon>Bacillota</taxon>
        <taxon>Bacilli</taxon>
        <taxon>Bacillales</taxon>
        <taxon>Paenibacillaceae</taxon>
        <taxon>Paenibacillus</taxon>
    </lineage>
</organism>
<feature type="transmembrane region" description="Helical" evidence="8">
    <location>
        <begin position="83"/>
        <end position="107"/>
    </location>
</feature>
<feature type="transmembrane region" description="Helical" evidence="8">
    <location>
        <begin position="43"/>
        <end position="63"/>
    </location>
</feature>
<keyword evidence="4" id="KW-0309">Germination</keyword>
<feature type="transmembrane region" description="Helical" evidence="8">
    <location>
        <begin position="336"/>
        <end position="356"/>
    </location>
</feature>
<name>A0A920C9F4_9BACL</name>
<dbReference type="PANTHER" id="PTHR34975">
    <property type="entry name" value="SPORE GERMINATION PROTEIN A2"/>
    <property type="match status" value="1"/>
</dbReference>
<evidence type="ECO:0000313" key="10">
    <source>
        <dbReference type="Proteomes" id="UP000679779"/>
    </source>
</evidence>
<feature type="transmembrane region" description="Helical" evidence="8">
    <location>
        <begin position="12"/>
        <end position="31"/>
    </location>
</feature>
<sequence>MTRTEKMMSARQLFLFIIQAQIGVGVLTIPFKLNETARGGGGITMILTGVITQIILLMFWGLLRKFPGLNLFQICLRLCGPAIGRVLIVCYIAYFILIGANVMISAVSVLQRWMMDATPTWILLALFSIMSYYLAKEKLTVLARFYALSSFLLLPLIIFVSYGLMQARLEYMFPLLEAGIWNILKALKDTTVSMYGFEVILVIFPLIDASDKKKLRVVSMSNLFVTLFYTVVVCTCQMVFNTGQLRLIPEPVLYLVKSLNFYIIDRADVLFLPIWSIIIVCSITSYTYSASIGLTQLFKQKDHRIFVPFVIAAVFAIGLIPATPIANQRLEVVTDYAAYLFVFILPLLMMIGSLFIKKTRGRTA</sequence>
<feature type="transmembrane region" description="Helical" evidence="8">
    <location>
        <begin position="113"/>
        <end position="133"/>
    </location>
</feature>
<dbReference type="GO" id="GO:0016020">
    <property type="term" value="C:membrane"/>
    <property type="evidence" value="ECO:0007669"/>
    <property type="project" value="UniProtKB-SubCell"/>
</dbReference>
<evidence type="ECO:0000256" key="4">
    <source>
        <dbReference type="ARBA" id="ARBA00022544"/>
    </source>
</evidence>
<gene>
    <name evidence="9" type="primary">gerKB_1</name>
    <name evidence="9" type="ORF">J2TS6_02950</name>
</gene>
<dbReference type="Proteomes" id="UP000679779">
    <property type="component" value="Unassembled WGS sequence"/>
</dbReference>
<evidence type="ECO:0000256" key="7">
    <source>
        <dbReference type="ARBA" id="ARBA00023136"/>
    </source>
</evidence>
<keyword evidence="5 8" id="KW-0812">Transmembrane</keyword>
<comment type="caution">
    <text evidence="9">The sequence shown here is derived from an EMBL/GenBank/DDBJ whole genome shotgun (WGS) entry which is preliminary data.</text>
</comment>
<dbReference type="AlphaFoldDB" id="A0A920C9F4"/>
<feature type="transmembrane region" description="Helical" evidence="8">
    <location>
        <begin position="221"/>
        <end position="240"/>
    </location>
</feature>
<evidence type="ECO:0000256" key="8">
    <source>
        <dbReference type="SAM" id="Phobius"/>
    </source>
</evidence>
<dbReference type="NCBIfam" id="TIGR00912">
    <property type="entry name" value="2A0309"/>
    <property type="match status" value="1"/>
</dbReference>
<feature type="transmembrane region" description="Helical" evidence="8">
    <location>
        <begin position="270"/>
        <end position="293"/>
    </location>
</feature>
<evidence type="ECO:0000256" key="2">
    <source>
        <dbReference type="ARBA" id="ARBA00007998"/>
    </source>
</evidence>
<keyword evidence="10" id="KW-1185">Reference proteome</keyword>
<comment type="subcellular location">
    <subcellularLocation>
        <location evidence="1">Membrane</location>
        <topology evidence="1">Multi-pass membrane protein</topology>
    </subcellularLocation>
</comment>
<dbReference type="Pfam" id="PF03845">
    <property type="entry name" value="Spore_permease"/>
    <property type="match status" value="1"/>
</dbReference>
<feature type="transmembrane region" description="Helical" evidence="8">
    <location>
        <begin position="192"/>
        <end position="209"/>
    </location>
</feature>